<feature type="non-terminal residue" evidence="3">
    <location>
        <position position="975"/>
    </location>
</feature>
<dbReference type="AlphaFoldDB" id="A0A6A5UF07"/>
<feature type="compositionally biased region" description="Acidic residues" evidence="1">
    <location>
        <begin position="661"/>
        <end position="671"/>
    </location>
</feature>
<accession>A0A6A5UF07</accession>
<dbReference type="Proteomes" id="UP000800035">
    <property type="component" value="Unassembled WGS sequence"/>
</dbReference>
<feature type="compositionally biased region" description="Polar residues" evidence="1">
    <location>
        <begin position="190"/>
        <end position="205"/>
    </location>
</feature>
<dbReference type="EMBL" id="ML976977">
    <property type="protein sequence ID" value="KAF1963793.1"/>
    <property type="molecule type" value="Genomic_DNA"/>
</dbReference>
<dbReference type="GO" id="GO:0000329">
    <property type="term" value="C:fungal-type vacuole membrane"/>
    <property type="evidence" value="ECO:0007669"/>
    <property type="project" value="TreeGrafter"/>
</dbReference>
<keyword evidence="2" id="KW-0812">Transmembrane</keyword>
<feature type="compositionally biased region" description="Low complexity" evidence="1">
    <location>
        <begin position="614"/>
        <end position="649"/>
    </location>
</feature>
<keyword evidence="2" id="KW-1133">Transmembrane helix</keyword>
<feature type="compositionally biased region" description="Low complexity" evidence="1">
    <location>
        <begin position="175"/>
        <end position="184"/>
    </location>
</feature>
<keyword evidence="2" id="KW-0472">Membrane</keyword>
<dbReference type="PANTHER" id="PTHR28258:SF1">
    <property type="entry name" value="VACUOLAR SEGREGATION PROTEIN 7"/>
    <property type="match status" value="1"/>
</dbReference>
<feature type="non-terminal residue" evidence="3">
    <location>
        <position position="1"/>
    </location>
</feature>
<feature type="compositionally biased region" description="Basic and acidic residues" evidence="1">
    <location>
        <begin position="538"/>
        <end position="549"/>
    </location>
</feature>
<organism evidence="3 4">
    <name type="scientific">Byssothecium circinans</name>
    <dbReference type="NCBI Taxonomy" id="147558"/>
    <lineage>
        <taxon>Eukaryota</taxon>
        <taxon>Fungi</taxon>
        <taxon>Dikarya</taxon>
        <taxon>Ascomycota</taxon>
        <taxon>Pezizomycotina</taxon>
        <taxon>Dothideomycetes</taxon>
        <taxon>Pleosporomycetidae</taxon>
        <taxon>Pleosporales</taxon>
        <taxon>Massarineae</taxon>
        <taxon>Massarinaceae</taxon>
        <taxon>Byssothecium</taxon>
    </lineage>
</organism>
<dbReference type="PANTHER" id="PTHR28258">
    <property type="entry name" value="VACUOLAR SEGREGATION PROTEIN 7"/>
    <property type="match status" value="1"/>
</dbReference>
<sequence>TPTPATASSTKDKAHSMRHQTLNGARSLNVSGSPSQASSPLSSRDSSPARPPKRSSTSTTVSGTAAGPPSVLTKAGRMSRKSSNDTSPSRGPGMPGPSTTVPSAAAIQRALSSTTIPSLPPVATQDSTAARPSRPTKPSSGSNSGDTTPHWPTSPRVKSPPPPTETRSRSRRNSLRTQQQQQQPLKKPEATSTPAIVVQSSSPASASRIPVKDESANSDNDEPLPSMKASSRGASGVAPKLETVQESSQPATPNFEEDEADSLSSTPTGPKAPDEPRNDVTSSKITEDLSARAAKQIESGSDNGSKNNKGKLQEIRSASTQRLPLSNKPSLASLHTIRSRNEPPLRNMTVETETVPSVAQSTIANADRSASGRVDGSLRLKPSNETIRPKKERKPAKRKAPSINCRSPGISHHHHPSKPAHASRTAAATSLGSPPLRSSDDERSIGTLSLSSPDLPRRPFLLSQTSPSYYFYPGTNAMIRKASSKADVFEQKVANAVDEADSSDSDATFIYESNPPDQPHRSRQHHSRTPSMTSIQSLHDRLAARETQHKNPNKKISMKFINPYSNANGDGDGDRDGIVRVGSGRISGHHHIGRHGQGRGGLGHIMADSDLSMPQSSRVRGPSSRQPSQPNSPHFHTFNIGNGSSNGNGTKKHGEYSAYDVDTENAADDEQTPLLASRSPRVRTPRRRNSATLRQREREREHRHRRSGGWCRKFAGCLVCAVLLLVLLFCVIGLVFATTKPLSELEVREIKNVVASQDEIILDLVVDAINPNIVGVTVADMDVIIFAKSKHAGSDKWWREHGHGAAGNEESWLPIKADGETIGTRDGVDHGTDPIGDGEPHIMSLGKIFHFDAPLNFDGTFFNHRRVESTGEIRLLHPGNKTEAGGTERWEEVLQYPFELIVRGAFKYQLPLSTTERKVPVTATYFYDPDTEKKRLEALEEKHRREKNLFSTLVSSTPLGRFDRRALPLPDWHVQ</sequence>
<feature type="compositionally biased region" description="Low complexity" evidence="1">
    <location>
        <begin position="31"/>
        <end position="67"/>
    </location>
</feature>
<reference evidence="3" key="1">
    <citation type="journal article" date="2020" name="Stud. Mycol.">
        <title>101 Dothideomycetes genomes: a test case for predicting lifestyles and emergence of pathogens.</title>
        <authorList>
            <person name="Haridas S."/>
            <person name="Albert R."/>
            <person name="Binder M."/>
            <person name="Bloem J."/>
            <person name="Labutti K."/>
            <person name="Salamov A."/>
            <person name="Andreopoulos B."/>
            <person name="Baker S."/>
            <person name="Barry K."/>
            <person name="Bills G."/>
            <person name="Bluhm B."/>
            <person name="Cannon C."/>
            <person name="Castanera R."/>
            <person name="Culley D."/>
            <person name="Daum C."/>
            <person name="Ezra D."/>
            <person name="Gonzalez J."/>
            <person name="Henrissat B."/>
            <person name="Kuo A."/>
            <person name="Liang C."/>
            <person name="Lipzen A."/>
            <person name="Lutzoni F."/>
            <person name="Magnuson J."/>
            <person name="Mondo S."/>
            <person name="Nolan M."/>
            <person name="Ohm R."/>
            <person name="Pangilinan J."/>
            <person name="Park H.-J."/>
            <person name="Ramirez L."/>
            <person name="Alfaro M."/>
            <person name="Sun H."/>
            <person name="Tritt A."/>
            <person name="Yoshinaga Y."/>
            <person name="Zwiers L.-H."/>
            <person name="Turgeon B."/>
            <person name="Goodwin S."/>
            <person name="Spatafora J."/>
            <person name="Crous P."/>
            <person name="Grigoriev I."/>
        </authorList>
    </citation>
    <scope>NUCLEOTIDE SEQUENCE</scope>
    <source>
        <strain evidence="3">CBS 675.92</strain>
    </source>
</reference>
<dbReference type="GO" id="GO:0000011">
    <property type="term" value="P:vacuole inheritance"/>
    <property type="evidence" value="ECO:0007669"/>
    <property type="project" value="TreeGrafter"/>
</dbReference>
<gene>
    <name evidence="3" type="ORF">CC80DRAFT_374113</name>
</gene>
<dbReference type="GO" id="GO:0010513">
    <property type="term" value="P:positive regulation of phosphatidylinositol biosynthetic process"/>
    <property type="evidence" value="ECO:0007669"/>
    <property type="project" value="TreeGrafter"/>
</dbReference>
<feature type="compositionally biased region" description="Basic residues" evidence="1">
    <location>
        <begin position="680"/>
        <end position="689"/>
    </location>
</feature>
<evidence type="ECO:0000313" key="3">
    <source>
        <dbReference type="EMBL" id="KAF1963793.1"/>
    </source>
</evidence>
<dbReference type="OrthoDB" id="1204at2759"/>
<feature type="compositionally biased region" description="Polar residues" evidence="1">
    <location>
        <begin position="19"/>
        <end position="30"/>
    </location>
</feature>
<feature type="compositionally biased region" description="Polar residues" evidence="1">
    <location>
        <begin position="316"/>
        <end position="330"/>
    </location>
</feature>
<proteinExistence type="predicted"/>
<evidence type="ECO:0000313" key="4">
    <source>
        <dbReference type="Proteomes" id="UP000800035"/>
    </source>
</evidence>
<feature type="compositionally biased region" description="Polar residues" evidence="1">
    <location>
        <begin position="349"/>
        <end position="364"/>
    </location>
</feature>
<dbReference type="GO" id="GO:0070772">
    <property type="term" value="C:PAS complex"/>
    <property type="evidence" value="ECO:0007669"/>
    <property type="project" value="TreeGrafter"/>
</dbReference>
<feature type="compositionally biased region" description="Basic residues" evidence="1">
    <location>
        <begin position="587"/>
        <end position="597"/>
    </location>
</feature>
<feature type="compositionally biased region" description="Polar residues" evidence="1">
    <location>
        <begin position="124"/>
        <end position="151"/>
    </location>
</feature>
<dbReference type="GO" id="GO:1903778">
    <property type="term" value="P:protein localization to vacuolar membrane"/>
    <property type="evidence" value="ECO:0007669"/>
    <property type="project" value="TreeGrafter"/>
</dbReference>
<feature type="region of interest" description="Disordered" evidence="1">
    <location>
        <begin position="497"/>
        <end position="705"/>
    </location>
</feature>
<feature type="region of interest" description="Disordered" evidence="1">
    <location>
        <begin position="1"/>
        <end position="459"/>
    </location>
</feature>
<feature type="compositionally biased region" description="Basic residues" evidence="1">
    <location>
        <begin position="390"/>
        <end position="400"/>
    </location>
</feature>
<feature type="transmembrane region" description="Helical" evidence="2">
    <location>
        <begin position="714"/>
        <end position="737"/>
    </location>
</feature>
<protein>
    <submittedName>
        <fullName evidence="3">Uncharacterized protein</fullName>
    </submittedName>
</protein>
<keyword evidence="4" id="KW-1185">Reference proteome</keyword>
<name>A0A6A5UF07_9PLEO</name>
<evidence type="ECO:0000256" key="2">
    <source>
        <dbReference type="SAM" id="Phobius"/>
    </source>
</evidence>
<dbReference type="InterPro" id="IPR024260">
    <property type="entry name" value="Vac7"/>
</dbReference>
<evidence type="ECO:0000256" key="1">
    <source>
        <dbReference type="SAM" id="MobiDB-lite"/>
    </source>
</evidence>
<dbReference type="Pfam" id="PF12751">
    <property type="entry name" value="Vac7"/>
    <property type="match status" value="2"/>
</dbReference>
<feature type="compositionally biased region" description="Low complexity" evidence="1">
    <location>
        <begin position="86"/>
        <end position="100"/>
    </location>
</feature>
<feature type="compositionally biased region" description="Polar residues" evidence="1">
    <location>
        <begin position="298"/>
        <end position="307"/>
    </location>
</feature>